<evidence type="ECO:0008006" key="3">
    <source>
        <dbReference type="Google" id="ProtNLM"/>
    </source>
</evidence>
<dbReference type="GO" id="GO:0008237">
    <property type="term" value="F:metallopeptidase activity"/>
    <property type="evidence" value="ECO:0007669"/>
    <property type="project" value="InterPro"/>
</dbReference>
<dbReference type="AlphaFoldDB" id="A0A0F7JW82"/>
<dbReference type="InterPro" id="IPR024079">
    <property type="entry name" value="MetalloPept_cat_dom_sf"/>
</dbReference>
<dbReference type="PANTHER" id="PTHR30164:SF2">
    <property type="entry name" value="PROTEIN MTFA"/>
    <property type="match status" value="1"/>
</dbReference>
<protein>
    <recommendedName>
        <fullName evidence="3">Zinc-dependent peptidase</fullName>
    </recommendedName>
</protein>
<dbReference type="CDD" id="cd20169">
    <property type="entry name" value="Peptidase_M90_mtfA"/>
    <property type="match status" value="1"/>
</dbReference>
<dbReference type="SUPFAM" id="SSF55486">
    <property type="entry name" value="Metalloproteases ('zincins'), catalytic domain"/>
    <property type="match status" value="1"/>
</dbReference>
<dbReference type="EMBL" id="CP011412">
    <property type="protein sequence ID" value="AKH19634.1"/>
    <property type="molecule type" value="Genomic_DNA"/>
</dbReference>
<accession>A0A0F7JW82</accession>
<dbReference type="InterPro" id="IPR042252">
    <property type="entry name" value="MtfA_N"/>
</dbReference>
<sequence length="252" mass="29108">MWSYQAWRNRRILSRSSVDESVWMGLFERMPLLHRLNLEEWGRLRELSLLFLHAKAIEPVQGLELGQEQRLLIAVQACLPILNLNLDWLDGWVEIIVYPDAFITRREAVDGAGVVHTHRNILGGEAWLRGPLVLSWRDIEASEPGQNLVIHEIAHKLDMLDGRANGYPPIHKQMIRQEWSAKFTAAYDDLLHRCNRGEESGINPYAAENPAEFFAVCSEYFFQSPELLARIYPQVYGQLSLFYRQSPLPESD</sequence>
<dbReference type="Gene3D" id="3.40.390.10">
    <property type="entry name" value="Collagenase (Catalytic Domain)"/>
    <property type="match status" value="1"/>
</dbReference>
<organism evidence="1 2">
    <name type="scientific">Sedimenticola thiotaurini</name>
    <dbReference type="NCBI Taxonomy" id="1543721"/>
    <lineage>
        <taxon>Bacteria</taxon>
        <taxon>Pseudomonadati</taxon>
        <taxon>Pseudomonadota</taxon>
        <taxon>Gammaproteobacteria</taxon>
        <taxon>Chromatiales</taxon>
        <taxon>Sedimenticolaceae</taxon>
        <taxon>Sedimenticola</taxon>
    </lineage>
</organism>
<dbReference type="OrthoDB" id="9786424at2"/>
<dbReference type="RefSeq" id="WP_046858570.1">
    <property type="nucleotide sequence ID" value="NZ_CP011412.1"/>
</dbReference>
<dbReference type="KEGG" id="seds:AAY24_03830"/>
<evidence type="ECO:0000313" key="1">
    <source>
        <dbReference type="EMBL" id="AKH19634.1"/>
    </source>
</evidence>
<dbReference type="Pfam" id="PF06167">
    <property type="entry name" value="Peptidase_M90"/>
    <property type="match status" value="1"/>
</dbReference>
<dbReference type="PANTHER" id="PTHR30164">
    <property type="entry name" value="MTFA PEPTIDASE"/>
    <property type="match status" value="1"/>
</dbReference>
<dbReference type="InterPro" id="IPR010384">
    <property type="entry name" value="MtfA_fam"/>
</dbReference>
<dbReference type="PATRIC" id="fig|1543721.4.peg.801"/>
<reference evidence="1 2" key="1">
    <citation type="journal article" date="2015" name="Genome Announc.">
        <title>Complete Genome Sequence of Sedimenticola thiotaurini Strain SIP-G1, a Polyphosphate- and Polyhydroxyalkanoate-Accumulating Sulfur-Oxidizing Gammaproteobacterium Isolated from Salt Marsh Sediments.</title>
        <authorList>
            <person name="Flood B.E."/>
            <person name="Jones D.S."/>
            <person name="Bailey J.V."/>
        </authorList>
    </citation>
    <scope>NUCLEOTIDE SEQUENCE [LARGE SCALE GENOMIC DNA]</scope>
    <source>
        <strain evidence="1 2">SIP-G1</strain>
    </source>
</reference>
<dbReference type="GO" id="GO:0005829">
    <property type="term" value="C:cytosol"/>
    <property type="evidence" value="ECO:0007669"/>
    <property type="project" value="TreeGrafter"/>
</dbReference>
<dbReference type="GO" id="GO:0004177">
    <property type="term" value="F:aminopeptidase activity"/>
    <property type="evidence" value="ECO:0007669"/>
    <property type="project" value="TreeGrafter"/>
</dbReference>
<evidence type="ECO:0000313" key="2">
    <source>
        <dbReference type="Proteomes" id="UP000034410"/>
    </source>
</evidence>
<dbReference type="Gene3D" id="1.10.472.150">
    <property type="entry name" value="Glucose-regulated metallo-peptidase M90, N-terminal domain"/>
    <property type="match status" value="1"/>
</dbReference>
<proteinExistence type="predicted"/>
<dbReference type="Proteomes" id="UP000034410">
    <property type="component" value="Chromosome"/>
</dbReference>
<keyword evidence="2" id="KW-1185">Reference proteome</keyword>
<name>A0A0F7JW82_9GAMM</name>
<gene>
    <name evidence="1" type="ORF">AAY24_03830</name>
</gene>